<feature type="compositionally biased region" description="Polar residues" evidence="1">
    <location>
        <begin position="69"/>
        <end position="85"/>
    </location>
</feature>
<proteinExistence type="predicted"/>
<dbReference type="Pfam" id="PF15463">
    <property type="entry name" value="ECM11"/>
    <property type="match status" value="1"/>
</dbReference>
<feature type="compositionally biased region" description="Polar residues" evidence="1">
    <location>
        <begin position="22"/>
        <end position="39"/>
    </location>
</feature>
<evidence type="ECO:0000256" key="1">
    <source>
        <dbReference type="SAM" id="MobiDB-lite"/>
    </source>
</evidence>
<reference evidence="3" key="1">
    <citation type="submission" date="2023-04" db="EMBL/GenBank/DDBJ databases">
        <title>Black Yeasts Isolated from many extreme environments.</title>
        <authorList>
            <person name="Coleine C."/>
            <person name="Stajich J.E."/>
            <person name="Selbmann L."/>
        </authorList>
    </citation>
    <scope>NUCLEOTIDE SEQUENCE</scope>
    <source>
        <strain evidence="3">CCFEE 5312</strain>
    </source>
</reference>
<protein>
    <recommendedName>
        <fullName evidence="2">Extracellular mutant protein 11 C-terminal domain-containing protein</fullName>
    </recommendedName>
</protein>
<feature type="domain" description="Extracellular mutant protein 11 C-terminal" evidence="2">
    <location>
        <begin position="368"/>
        <end position="499"/>
    </location>
</feature>
<dbReference type="GO" id="GO:0070860">
    <property type="term" value="C:RNA polymerase I core factor complex"/>
    <property type="evidence" value="ECO:0007669"/>
    <property type="project" value="TreeGrafter"/>
</dbReference>
<feature type="region of interest" description="Disordered" evidence="1">
    <location>
        <begin position="246"/>
        <end position="366"/>
    </location>
</feature>
<feature type="compositionally biased region" description="Basic and acidic residues" evidence="1">
    <location>
        <begin position="177"/>
        <end position="188"/>
    </location>
</feature>
<dbReference type="PANTHER" id="PTHR28244:SF1">
    <property type="entry name" value="RNA POLYMERASE I-SPECIFIC TRANSCRIPTION INITIATION FACTOR RRN11"/>
    <property type="match status" value="1"/>
</dbReference>
<dbReference type="InterPro" id="IPR029178">
    <property type="entry name" value="Ecm11_C"/>
</dbReference>
<evidence type="ECO:0000313" key="4">
    <source>
        <dbReference type="Proteomes" id="UP001271007"/>
    </source>
</evidence>
<feature type="compositionally biased region" description="Polar residues" evidence="1">
    <location>
        <begin position="189"/>
        <end position="211"/>
    </location>
</feature>
<keyword evidence="4" id="KW-1185">Reference proteome</keyword>
<feature type="compositionally biased region" description="Basic and acidic residues" evidence="1">
    <location>
        <begin position="94"/>
        <end position="105"/>
    </location>
</feature>
<organism evidence="3 4">
    <name type="scientific">Extremus antarcticus</name>
    <dbReference type="NCBI Taxonomy" id="702011"/>
    <lineage>
        <taxon>Eukaryota</taxon>
        <taxon>Fungi</taxon>
        <taxon>Dikarya</taxon>
        <taxon>Ascomycota</taxon>
        <taxon>Pezizomycotina</taxon>
        <taxon>Dothideomycetes</taxon>
        <taxon>Dothideomycetidae</taxon>
        <taxon>Mycosphaerellales</taxon>
        <taxon>Extremaceae</taxon>
        <taxon>Extremus</taxon>
    </lineage>
</organism>
<comment type="caution">
    <text evidence="3">The sequence shown here is derived from an EMBL/GenBank/DDBJ whole genome shotgun (WGS) entry which is preliminary data.</text>
</comment>
<dbReference type="InterPro" id="IPR053029">
    <property type="entry name" value="RNA_pol_I-specific_init_factor"/>
</dbReference>
<dbReference type="GO" id="GO:0001164">
    <property type="term" value="F:RNA polymerase I core promoter sequence-specific DNA binding"/>
    <property type="evidence" value="ECO:0007669"/>
    <property type="project" value="TreeGrafter"/>
</dbReference>
<dbReference type="GO" id="GO:0042790">
    <property type="term" value="P:nucleolar large rRNA transcription by RNA polymerase I"/>
    <property type="evidence" value="ECO:0007669"/>
    <property type="project" value="TreeGrafter"/>
</dbReference>
<feature type="compositionally biased region" description="Low complexity" evidence="1">
    <location>
        <begin position="272"/>
        <end position="285"/>
    </location>
</feature>
<feature type="region of interest" description="Disordered" evidence="1">
    <location>
        <begin position="1"/>
        <end position="221"/>
    </location>
</feature>
<feature type="compositionally biased region" description="Basic and acidic residues" evidence="1">
    <location>
        <begin position="306"/>
        <end position="319"/>
    </location>
</feature>
<dbReference type="GO" id="GO:0017025">
    <property type="term" value="F:TBP-class protein binding"/>
    <property type="evidence" value="ECO:0007669"/>
    <property type="project" value="TreeGrafter"/>
</dbReference>
<sequence>MAAQGVRGYVDRKNGNAKNPKEAQQNYEDLKFTTTSRGKSGQKRKSPGQKQANGHTTDGAHRFYDTDASIDTSTVGSVTGRQSGQPVAAHRGAVKRELSPQHGNDRSSQSEGSFETDDDDGALPDGHTDNPPLGEINSRQHKMLQGLGPVLEQARHQPDLGYMGGDSYPSTTSGRVSEARTERYEDSNAKQPQQPRDQTVPNSTNQSQPFVSASLLARQPGRDLTIEQQANGGFTFGKQASRPLNLHRAGPVHSSTGNIPIESKTNVSSNRVQPASVPVISQSSPPIGPTHNQTDRQAEQLAPSRGLDRGRCSKSRGDSHTATSAEPPAVDHPQHSPYRANGHGEVDYQSAGAHSPEHEPAPQSSDLDYDIEDLRQMDFQTLKDQSFDFDPNAKQPVLPTVHQQDPLEHKLSTVESLEPTSQFDFFASMSLNDWEQAGDWFLGRFGDVLAKMKDVRQGKRKAAQSFEDEIESRYLAVGKKRKLIEVSMNEMKENGGKVLAGTPKKVRTK</sequence>
<accession>A0AAJ0DCG0</accession>
<dbReference type="Proteomes" id="UP001271007">
    <property type="component" value="Unassembled WGS sequence"/>
</dbReference>
<feature type="compositionally biased region" description="Polar residues" evidence="1">
    <location>
        <begin position="253"/>
        <end position="271"/>
    </location>
</feature>
<dbReference type="PANTHER" id="PTHR28244">
    <property type="entry name" value="RNA POLYMERASE I-SPECIFIC TRANSCRIPTION INITIATION FACTOR RRN11"/>
    <property type="match status" value="1"/>
</dbReference>
<dbReference type="EMBL" id="JAWDJX010000027">
    <property type="protein sequence ID" value="KAK3051231.1"/>
    <property type="molecule type" value="Genomic_DNA"/>
</dbReference>
<gene>
    <name evidence="3" type="ORF">LTR09_007627</name>
</gene>
<name>A0AAJ0DCG0_9PEZI</name>
<evidence type="ECO:0000313" key="3">
    <source>
        <dbReference type="EMBL" id="KAK3051231.1"/>
    </source>
</evidence>
<dbReference type="AlphaFoldDB" id="A0AAJ0DCG0"/>
<evidence type="ECO:0000259" key="2">
    <source>
        <dbReference type="Pfam" id="PF15463"/>
    </source>
</evidence>